<feature type="domain" description="Teneurin-like YD-shell" evidence="2">
    <location>
        <begin position="592"/>
        <end position="800"/>
    </location>
</feature>
<dbReference type="NCBIfam" id="TIGR01643">
    <property type="entry name" value="YD_repeat_2x"/>
    <property type="match status" value="10"/>
</dbReference>
<reference evidence="3" key="1">
    <citation type="journal article" date="2021" name="Proc. Natl. Acad. Sci. U.S.A.">
        <title>Global biogeography of chemosynthetic symbionts reveals both localized and globally distributed symbiont groups. .</title>
        <authorList>
            <person name="Osvatic J.T."/>
            <person name="Wilkins L.G.E."/>
            <person name="Leibrecht L."/>
            <person name="Leray M."/>
            <person name="Zauner S."/>
            <person name="Polzin J."/>
            <person name="Camacho Y."/>
            <person name="Gros O."/>
            <person name="van Gils J.A."/>
            <person name="Eisen J.A."/>
            <person name="Petersen J.M."/>
            <person name="Yuen B."/>
        </authorList>
    </citation>
    <scope>NUCLEOTIDE SEQUENCE</scope>
    <source>
        <strain evidence="3">MAGclacostrist055</strain>
    </source>
</reference>
<dbReference type="PANTHER" id="PTHR32305">
    <property type="match status" value="1"/>
</dbReference>
<dbReference type="InterPro" id="IPR056823">
    <property type="entry name" value="TEN-like_YD-shell"/>
</dbReference>
<dbReference type="PRINTS" id="PR00394">
    <property type="entry name" value="RHSPROTEIN"/>
</dbReference>
<evidence type="ECO:0000313" key="4">
    <source>
        <dbReference type="Proteomes" id="UP000886674"/>
    </source>
</evidence>
<dbReference type="InterPro" id="IPR031325">
    <property type="entry name" value="RHS_repeat"/>
</dbReference>
<evidence type="ECO:0000313" key="3">
    <source>
        <dbReference type="EMBL" id="MCG7978522.1"/>
    </source>
</evidence>
<dbReference type="InterPro" id="IPR006530">
    <property type="entry name" value="YD"/>
</dbReference>
<comment type="caution">
    <text evidence="3">The sequence shown here is derived from an EMBL/GenBank/DDBJ whole genome shotgun (WGS) entry which is preliminary data.</text>
</comment>
<dbReference type="Proteomes" id="UP000886674">
    <property type="component" value="Unassembled WGS sequence"/>
</dbReference>
<dbReference type="Gene3D" id="2.180.10.10">
    <property type="entry name" value="RHS repeat-associated core"/>
    <property type="match status" value="4"/>
</dbReference>
<dbReference type="EMBL" id="JAEPCR010000045">
    <property type="protein sequence ID" value="MCG7978522.1"/>
    <property type="molecule type" value="Genomic_DNA"/>
</dbReference>
<name>A0A9E4TT95_9GAMM</name>
<dbReference type="Pfam" id="PF25023">
    <property type="entry name" value="TEN_YD-shell"/>
    <property type="match status" value="2"/>
</dbReference>
<dbReference type="InterPro" id="IPR022385">
    <property type="entry name" value="Rhs_assc_core"/>
</dbReference>
<dbReference type="PANTHER" id="PTHR32305:SF15">
    <property type="entry name" value="PROTEIN RHSA-RELATED"/>
    <property type="match status" value="1"/>
</dbReference>
<dbReference type="Pfam" id="PF05593">
    <property type="entry name" value="RHS_repeat"/>
    <property type="match status" value="4"/>
</dbReference>
<dbReference type="InterPro" id="IPR050708">
    <property type="entry name" value="T6SS_VgrG/RHS"/>
</dbReference>
<keyword evidence="1" id="KW-0677">Repeat</keyword>
<dbReference type="NCBIfam" id="TIGR03696">
    <property type="entry name" value="Rhs_assc_core"/>
    <property type="match status" value="1"/>
</dbReference>
<accession>A0A9E4TT95</accession>
<gene>
    <name evidence="3" type="ORF">JAY77_10340</name>
</gene>
<evidence type="ECO:0000259" key="2">
    <source>
        <dbReference type="Pfam" id="PF25023"/>
    </source>
</evidence>
<feature type="domain" description="Teneurin-like YD-shell" evidence="2">
    <location>
        <begin position="898"/>
        <end position="1162"/>
    </location>
</feature>
<evidence type="ECO:0000256" key="1">
    <source>
        <dbReference type="ARBA" id="ARBA00022737"/>
    </source>
</evidence>
<organism evidence="3 4">
    <name type="scientific">Candidatus Thiodiazotropha taylori</name>
    <dbReference type="NCBI Taxonomy" id="2792791"/>
    <lineage>
        <taxon>Bacteria</taxon>
        <taxon>Pseudomonadati</taxon>
        <taxon>Pseudomonadota</taxon>
        <taxon>Gammaproteobacteria</taxon>
        <taxon>Chromatiales</taxon>
        <taxon>Sedimenticolaceae</taxon>
        <taxon>Candidatus Thiodiazotropha</taxon>
    </lineage>
</organism>
<sequence length="1327" mass="147934">MSTEPRLKLLLPGEHNSMEGLFNGVKQGSCIDYYKLNVIKKQGEEWVYRDVLRCARYINNEPFSNLMYLWLKGIRYRMERYGDVYLQEGGHNRDLIIEPVSATSVTGAAWRLRQADDFISYFDSNGLILASLFTNGDRVDYHYDQDKLISKVDQRGRTLSYQYDADGRLDTIILPSGDSIQYGYQGETPGTNEFWLLSSVEWPNGESIGYSYNEAGYIRTKPDRFLTGRFDAYGNRIGTYNYNASDKAYSTEGYEGGGKRAIRYTRGKYLITNSNGAVEQLYFRSALSNGKLLLTNKIQPVADDGAVWRKYIYYNVDGKPREVRFNGSTTQYAYDFDHKLRTVSVTGINPRPRTALTNEGATLPAGARKQTTQWDNDLRKPLKIAEPKLITTYIYNGNPDPFNNDIPADCSSAQIDGDPLPVVCRVVRQATTDEDGSQGLNAPLDPQIPARHRLYTYNDEGQLLTSASSPDYLIETTYTYYPQAGATHKKGDLQSITNALGHRVEYLAYDDHGNPTQIRDANGVLSEMSYDHRNRLTSYTTAGLTTILTYDLNGNLITVTTPDGQTLNREYDGAGRVSALVDAQLNRMEYTYDLESNRLSETLYDASGTTLFSKAYQYDALNRVAKHIDASTEETSYLYDAEGKITRVTDANLNPSAQTYDALDRLKQQTDALDGTTQYTYDAQDNLTSVTDPNGLTTTYDYDGLGNLISQTSPDTGTTTYTYDEAGNRLTQTDARGVTVSYSYDALNRLTHISYPDTSLNVTYNYDQGTYGIGKLTSIVDANGTTNYTYNTYGDLITQTRISSDSIVTTFNYDYDTYGRLASLTYPSGNSVNYTYDAQGQLSGLSYEWSDGTTQSLITNLQTLPFGPIKAFDYGNGLSLTRGFDQDYQLISQTIPGILQSSYQHDPVGNITDWQDLLSTGQDQLFDYDALYRLTSANGAYGDITYTYDATGNRLSLTLDGSTETYSYVPSSHRLQQILGSVTDSRTYDAAGNTIQSLIGSYTYDDTNRMVSFSKAGTTATYAYNGKGERISKNVDGTITRFRYAPAGQLLGEYDQNGQAIREYITLEGQPVALIVTDPVTTLSSVYYLHTDHLGAVVKATDSTQTLVWDAERKPFGERSVITAQIEMPLGFPGQYFDEESGNYYNYFRDYDPTTGRYIQSDPIGLAGGINTYAYVRGNPLFWVDRYGLAEVIIWAPVGQGSSSYGHTSSVVNGTSYSWGPSGMDVRPAQSYIDMNTDFRPGMGFDLGFTPQEDDQYEQCLENYEDKYGDYDFPGNNCTHPIQNCLSGMGMPLEGVFGNNTITPAGMGFSIGVSRPGNPITPYPRNR</sequence>
<protein>
    <recommendedName>
        <fullName evidence="2">Teneurin-like YD-shell domain-containing protein</fullName>
    </recommendedName>
</protein>
<proteinExistence type="predicted"/>